<dbReference type="InterPro" id="IPR036291">
    <property type="entry name" value="NAD(P)-bd_dom_sf"/>
</dbReference>
<dbReference type="EMBL" id="CP052757">
    <property type="protein sequence ID" value="QJW36613.1"/>
    <property type="molecule type" value="Genomic_DNA"/>
</dbReference>
<dbReference type="Pfam" id="PF01408">
    <property type="entry name" value="GFO_IDH_MocA"/>
    <property type="match status" value="1"/>
</dbReference>
<dbReference type="RefSeq" id="WP_154798555.1">
    <property type="nucleotide sequence ID" value="NZ_CP052757.1"/>
</dbReference>
<dbReference type="Gene3D" id="3.40.50.720">
    <property type="entry name" value="NAD(P)-binding Rossmann-like Domain"/>
    <property type="match status" value="1"/>
</dbReference>
<dbReference type="Proteomes" id="UP000451354">
    <property type="component" value="Chromosome"/>
</dbReference>
<dbReference type="SUPFAM" id="SSF51735">
    <property type="entry name" value="NAD(P)-binding Rossmann-fold domains"/>
    <property type="match status" value="1"/>
</dbReference>
<dbReference type="GO" id="GO:0000166">
    <property type="term" value="F:nucleotide binding"/>
    <property type="evidence" value="ECO:0007669"/>
    <property type="project" value="InterPro"/>
</dbReference>
<feature type="domain" description="Gfo/Idh/MocA-like oxidoreductase N-terminal" evidence="1">
    <location>
        <begin position="3"/>
        <end position="123"/>
    </location>
</feature>
<dbReference type="InterPro" id="IPR000683">
    <property type="entry name" value="Gfo/Idh/MocA-like_OxRdtase_N"/>
</dbReference>
<dbReference type="PANTHER" id="PTHR43377:SF1">
    <property type="entry name" value="BILIVERDIN REDUCTASE A"/>
    <property type="match status" value="1"/>
</dbReference>
<keyword evidence="3" id="KW-1185">Reference proteome</keyword>
<name>A0A6M5UHE9_9MICO</name>
<dbReference type="PANTHER" id="PTHR43377">
    <property type="entry name" value="BILIVERDIN REDUCTASE A"/>
    <property type="match status" value="1"/>
</dbReference>
<evidence type="ECO:0000259" key="1">
    <source>
        <dbReference type="Pfam" id="PF01408"/>
    </source>
</evidence>
<gene>
    <name evidence="2" type="ORF">FIC82_010825</name>
</gene>
<reference evidence="2 3" key="1">
    <citation type="journal article" date="2022" name="Int. J. Syst. Evol. Microbiol.">
        <title>Cellulosimicrobium protaetiae sp. nov., isolated from the gut of the larva of Protaetia brevitarsis seulensis.</title>
        <authorList>
            <person name="Le Han H."/>
            <person name="Nguyen T.T.H."/>
            <person name="Li Z."/>
            <person name="Shin N.R."/>
            <person name="Kim S.G."/>
        </authorList>
    </citation>
    <scope>NUCLEOTIDE SEQUENCE [LARGE SCALE GENOMIC DNA]</scope>
    <source>
        <strain evidence="2 3">BI34</strain>
    </source>
</reference>
<proteinExistence type="predicted"/>
<protein>
    <submittedName>
        <fullName evidence="2">Gfo/Idh/MocA family oxidoreductase</fullName>
    </submittedName>
</protein>
<evidence type="ECO:0000313" key="2">
    <source>
        <dbReference type="EMBL" id="QJW36613.1"/>
    </source>
</evidence>
<dbReference type="KEGG" id="cprt:FIC82_010825"/>
<evidence type="ECO:0000313" key="3">
    <source>
        <dbReference type="Proteomes" id="UP000451354"/>
    </source>
</evidence>
<dbReference type="AlphaFoldDB" id="A0A6M5UHE9"/>
<accession>A0A6M5UHE9</accession>
<dbReference type="InterPro" id="IPR051450">
    <property type="entry name" value="Gfo/Idh/MocA_Oxidoreductases"/>
</dbReference>
<dbReference type="OrthoDB" id="256869at2"/>
<organism evidence="2 3">
    <name type="scientific">Cellulosimicrobium protaetiae</name>
    <dbReference type="NCBI Taxonomy" id="2587808"/>
    <lineage>
        <taxon>Bacteria</taxon>
        <taxon>Bacillati</taxon>
        <taxon>Actinomycetota</taxon>
        <taxon>Actinomycetes</taxon>
        <taxon>Micrococcales</taxon>
        <taxon>Promicromonosporaceae</taxon>
        <taxon>Cellulosimicrobium</taxon>
    </lineage>
</organism>
<sequence>MLRLALVGLDSSHADHYVRLVEVERRWPGVRVVALVEGEPARRAELAAAGGLSLPAGELTVPDVVGRVDAAIVAHRAGRLHGAAARTLLRAGVPVLVDKPFSASVADARATLDVARARGTAVTTASALRFAPEVEAAHDVLAAAVRSRTPGAGVPVETAVPVAPGAQGTPPDGAATSGPVVEVTGPADPRDERDGLFFLGVHVVEAARAVVGGAPGAAWAPPAVTTSADGIVATTRLDGVAVRLRLLDPGAHPAAGFAVAVRTPGRVERTEVVLDADYLDPVVEHALAVLAPAVRATTSVTAHAAARAPEDADRAGVEHATILADLALIEQIAAALPA</sequence>